<dbReference type="InterPro" id="IPR036388">
    <property type="entry name" value="WH-like_DNA-bd_sf"/>
</dbReference>
<protein>
    <recommendedName>
        <fullName evidence="3">MarR family transcriptional regulator</fullName>
    </recommendedName>
</protein>
<evidence type="ECO:0000313" key="2">
    <source>
        <dbReference type="Proteomes" id="UP000463961"/>
    </source>
</evidence>
<dbReference type="Gene3D" id="1.10.10.10">
    <property type="entry name" value="Winged helix-like DNA-binding domain superfamily/Winged helix DNA-binding domain"/>
    <property type="match status" value="1"/>
</dbReference>
<keyword evidence="2" id="KW-1185">Reference proteome</keyword>
<reference evidence="2" key="1">
    <citation type="submission" date="2020-01" db="EMBL/GenBank/DDBJ databases">
        <title>Phosphoaccumulans saitamaens gen. nov., sp. nov., a polyphosphate accumulating bacterium isolated from surface river water.</title>
        <authorList>
            <person name="Watanabe K."/>
            <person name="Suda W."/>
        </authorList>
    </citation>
    <scope>NUCLEOTIDE SEQUENCE [LARGE SCALE GENOMIC DNA]</scope>
    <source>
        <strain evidence="2">ICHIAU1</strain>
    </source>
</reference>
<gene>
    <name evidence="1" type="ORF">ICHIAU1_10420</name>
</gene>
<proteinExistence type="predicted"/>
<dbReference type="AlphaFoldDB" id="A0A7R6R435"/>
<dbReference type="SUPFAM" id="SSF46785">
    <property type="entry name" value="Winged helix' DNA-binding domain"/>
    <property type="match status" value="1"/>
</dbReference>
<dbReference type="EMBL" id="AP022345">
    <property type="protein sequence ID" value="BBU68759.1"/>
    <property type="molecule type" value="Genomic_DNA"/>
</dbReference>
<accession>A0A7R6R435</accession>
<organism evidence="1 2">
    <name type="scientific">Fluviibacter phosphoraccumulans</name>
    <dbReference type="NCBI Taxonomy" id="1751046"/>
    <lineage>
        <taxon>Bacteria</taxon>
        <taxon>Pseudomonadati</taxon>
        <taxon>Pseudomonadota</taxon>
        <taxon>Betaproteobacteria</taxon>
        <taxon>Rhodocyclales</taxon>
        <taxon>Fluviibacteraceae</taxon>
        <taxon>Fluviibacter</taxon>
    </lineage>
</organism>
<sequence length="122" mass="13431">MSTSIGEDAQMAKIPAYATYLYKHCVARKGSPDSEFEGCDEILAYLVVRDSQGAVVKITELVQSLMFGTGPTVHRKVSTLAERKLIQLTTSKTDARAKDIKVTAAGLDRLKEQTKFMKSCLE</sequence>
<evidence type="ECO:0008006" key="3">
    <source>
        <dbReference type="Google" id="ProtNLM"/>
    </source>
</evidence>
<dbReference type="Proteomes" id="UP000463961">
    <property type="component" value="Chromosome"/>
</dbReference>
<dbReference type="InterPro" id="IPR036390">
    <property type="entry name" value="WH_DNA-bd_sf"/>
</dbReference>
<name>A0A7R6R435_9RHOO</name>
<evidence type="ECO:0000313" key="1">
    <source>
        <dbReference type="EMBL" id="BBU68759.1"/>
    </source>
</evidence>